<name>A0A830F485_9EURY</name>
<keyword evidence="2" id="KW-0813">Transport</keyword>
<dbReference type="InterPro" id="IPR027417">
    <property type="entry name" value="P-loop_NTPase"/>
</dbReference>
<dbReference type="NCBIfam" id="TIGR01727">
    <property type="entry name" value="oligo_HPY"/>
    <property type="match status" value="1"/>
</dbReference>
<dbReference type="GO" id="GO:0005524">
    <property type="term" value="F:ATP binding"/>
    <property type="evidence" value="ECO:0007669"/>
    <property type="project" value="UniProtKB-KW"/>
</dbReference>
<keyword evidence="4" id="KW-0067">ATP-binding</keyword>
<comment type="caution">
    <text evidence="6">The sequence shown here is derived from an EMBL/GenBank/DDBJ whole genome shotgun (WGS) entry which is preliminary data.</text>
</comment>
<dbReference type="PROSITE" id="PS50893">
    <property type="entry name" value="ABC_TRANSPORTER_2"/>
    <property type="match status" value="1"/>
</dbReference>
<dbReference type="CDD" id="cd03257">
    <property type="entry name" value="ABC_NikE_OppD_transporters"/>
    <property type="match status" value="1"/>
</dbReference>
<accession>A0A830F485</accession>
<dbReference type="PANTHER" id="PTHR43776:SF7">
    <property type="entry name" value="D,D-DIPEPTIDE TRANSPORT ATP-BINDING PROTEIN DDPF-RELATED"/>
    <property type="match status" value="1"/>
</dbReference>
<evidence type="ECO:0000259" key="5">
    <source>
        <dbReference type="PROSITE" id="PS50893"/>
    </source>
</evidence>
<reference evidence="6" key="1">
    <citation type="journal article" date="2014" name="Int. J. Syst. Evol. Microbiol.">
        <title>Complete genome sequence of Corynebacterium casei LMG S-19264T (=DSM 44701T), isolated from a smear-ripened cheese.</title>
        <authorList>
            <consortium name="US DOE Joint Genome Institute (JGI-PGF)"/>
            <person name="Walter F."/>
            <person name="Albersmeier A."/>
            <person name="Kalinowski J."/>
            <person name="Ruckert C."/>
        </authorList>
    </citation>
    <scope>NUCLEOTIDE SEQUENCE</scope>
    <source>
        <strain evidence="6">JCM 19596</strain>
    </source>
</reference>
<reference evidence="6" key="2">
    <citation type="submission" date="2020-09" db="EMBL/GenBank/DDBJ databases">
        <authorList>
            <person name="Sun Q."/>
            <person name="Ohkuma M."/>
        </authorList>
    </citation>
    <scope>NUCLEOTIDE SEQUENCE</scope>
    <source>
        <strain evidence="6">JCM 19596</strain>
    </source>
</reference>
<dbReference type="InterPro" id="IPR050319">
    <property type="entry name" value="ABC_transp_ATP-bind"/>
</dbReference>
<evidence type="ECO:0000256" key="4">
    <source>
        <dbReference type="ARBA" id="ARBA00022840"/>
    </source>
</evidence>
<dbReference type="InterPro" id="IPR017871">
    <property type="entry name" value="ABC_transporter-like_CS"/>
</dbReference>
<organism evidence="6 7">
    <name type="scientific">Halocalculus aciditolerans</name>
    <dbReference type="NCBI Taxonomy" id="1383812"/>
    <lineage>
        <taxon>Archaea</taxon>
        <taxon>Methanobacteriati</taxon>
        <taxon>Methanobacteriota</taxon>
        <taxon>Stenosarchaea group</taxon>
        <taxon>Halobacteria</taxon>
        <taxon>Halobacteriales</taxon>
        <taxon>Halobacteriaceae</taxon>
        <taxon>Halocalculus</taxon>
    </lineage>
</organism>
<sequence length="432" mass="46754">MSADSPILRVNDLKKYYERSGGVLDSVLGGPSDVRAVDGVDLTVRDGETVAVVGESGCGKSTLARTVLNLETVTGGTIEFRGDDITGLSGSDMRPYRREMQMVFQDPLASLNPRKTVRDILTTPMAVHDIGDSQADRVERAKDLLERVGLKDSHIDRYPHQFSGGQQQRVGIARALAVEPELIVADEPVSALDVSVQAQLLGLLDELKTELGLSLLFISHDLSVVQQVADRVAVMYLGEIVEVAPTRELFANPQHPYTQALLSAVPRIDPDNREDRVLLEGTVPSPANPPAGCRFHTRCPQVIPGDGWQGSQEAFRDAFRFRSRVEAGELDAEAARTRLESEGQDASDDAVADYLVESSLDHEVDALPADAANAVTEAARALVDDDEERAVDVVQDAFPSPCAGDPPEASVIDTDHTAACHRLTDDYPDTPE</sequence>
<dbReference type="Gene3D" id="3.40.50.300">
    <property type="entry name" value="P-loop containing nucleotide triphosphate hydrolases"/>
    <property type="match status" value="1"/>
</dbReference>
<dbReference type="SUPFAM" id="SSF52540">
    <property type="entry name" value="P-loop containing nucleoside triphosphate hydrolases"/>
    <property type="match status" value="1"/>
</dbReference>
<dbReference type="SMART" id="SM00382">
    <property type="entry name" value="AAA"/>
    <property type="match status" value="1"/>
</dbReference>
<dbReference type="InterPro" id="IPR013563">
    <property type="entry name" value="Oligopep_ABC_C"/>
</dbReference>
<evidence type="ECO:0000256" key="1">
    <source>
        <dbReference type="ARBA" id="ARBA00005417"/>
    </source>
</evidence>
<dbReference type="PROSITE" id="PS00211">
    <property type="entry name" value="ABC_TRANSPORTER_1"/>
    <property type="match status" value="1"/>
</dbReference>
<comment type="similarity">
    <text evidence="1">Belongs to the ABC transporter superfamily.</text>
</comment>
<keyword evidence="7" id="KW-1185">Reference proteome</keyword>
<gene>
    <name evidence="6" type="ORF">GCM10009039_19190</name>
</gene>
<evidence type="ECO:0000313" key="6">
    <source>
        <dbReference type="EMBL" id="GGL61184.1"/>
    </source>
</evidence>
<dbReference type="GO" id="GO:0055085">
    <property type="term" value="P:transmembrane transport"/>
    <property type="evidence" value="ECO:0007669"/>
    <property type="project" value="UniProtKB-ARBA"/>
</dbReference>
<evidence type="ECO:0000256" key="2">
    <source>
        <dbReference type="ARBA" id="ARBA00022448"/>
    </source>
</evidence>
<dbReference type="OrthoDB" id="18209at2157"/>
<dbReference type="EMBL" id="BMPG01000002">
    <property type="protein sequence ID" value="GGL61184.1"/>
    <property type="molecule type" value="Genomic_DNA"/>
</dbReference>
<proteinExistence type="inferred from homology"/>
<dbReference type="RefSeq" id="WP_188978336.1">
    <property type="nucleotide sequence ID" value="NZ_BMPG01000002.1"/>
</dbReference>
<feature type="domain" description="ABC transporter" evidence="5">
    <location>
        <begin position="8"/>
        <end position="262"/>
    </location>
</feature>
<dbReference type="Pfam" id="PF08352">
    <property type="entry name" value="oligo_HPY"/>
    <property type="match status" value="1"/>
</dbReference>
<dbReference type="InterPro" id="IPR003593">
    <property type="entry name" value="AAA+_ATPase"/>
</dbReference>
<dbReference type="GO" id="GO:0016887">
    <property type="term" value="F:ATP hydrolysis activity"/>
    <property type="evidence" value="ECO:0007669"/>
    <property type="project" value="InterPro"/>
</dbReference>
<protein>
    <recommendedName>
        <fullName evidence="5">ABC transporter domain-containing protein</fullName>
    </recommendedName>
</protein>
<keyword evidence="3" id="KW-0547">Nucleotide-binding</keyword>
<dbReference type="InterPro" id="IPR003439">
    <property type="entry name" value="ABC_transporter-like_ATP-bd"/>
</dbReference>
<dbReference type="GO" id="GO:0015833">
    <property type="term" value="P:peptide transport"/>
    <property type="evidence" value="ECO:0007669"/>
    <property type="project" value="InterPro"/>
</dbReference>
<dbReference type="FunFam" id="3.40.50.300:FF:000016">
    <property type="entry name" value="Oligopeptide ABC transporter ATP-binding component"/>
    <property type="match status" value="1"/>
</dbReference>
<dbReference type="PANTHER" id="PTHR43776">
    <property type="entry name" value="TRANSPORT ATP-BINDING PROTEIN"/>
    <property type="match status" value="1"/>
</dbReference>
<dbReference type="AlphaFoldDB" id="A0A830F485"/>
<evidence type="ECO:0000256" key="3">
    <source>
        <dbReference type="ARBA" id="ARBA00022741"/>
    </source>
</evidence>
<dbReference type="Pfam" id="PF00005">
    <property type="entry name" value="ABC_tran"/>
    <property type="match status" value="1"/>
</dbReference>
<evidence type="ECO:0000313" key="7">
    <source>
        <dbReference type="Proteomes" id="UP000607197"/>
    </source>
</evidence>
<dbReference type="Proteomes" id="UP000607197">
    <property type="component" value="Unassembled WGS sequence"/>
</dbReference>